<protein>
    <submittedName>
        <fullName evidence="2">Uncharacterized protein</fullName>
    </submittedName>
</protein>
<evidence type="ECO:0000313" key="2">
    <source>
        <dbReference type="EMBL" id="KAJ8882147.1"/>
    </source>
</evidence>
<gene>
    <name evidence="2" type="ORF">PR048_018635</name>
</gene>
<comment type="caution">
    <text evidence="2">The sequence shown here is derived from an EMBL/GenBank/DDBJ whole genome shotgun (WGS) entry which is preliminary data.</text>
</comment>
<keyword evidence="3" id="KW-1185">Reference proteome</keyword>
<reference evidence="2 3" key="1">
    <citation type="submission" date="2023-02" db="EMBL/GenBank/DDBJ databases">
        <title>LHISI_Scaffold_Assembly.</title>
        <authorList>
            <person name="Stuart O.P."/>
            <person name="Cleave R."/>
            <person name="Magrath M.J.L."/>
            <person name="Mikheyev A.S."/>
        </authorList>
    </citation>
    <scope>NUCLEOTIDE SEQUENCE [LARGE SCALE GENOMIC DNA]</scope>
    <source>
        <strain evidence="2">Daus_M_001</strain>
        <tissue evidence="2">Leg muscle</tissue>
    </source>
</reference>
<dbReference type="EMBL" id="JARBHB010000006">
    <property type="protein sequence ID" value="KAJ8882147.1"/>
    <property type="molecule type" value="Genomic_DNA"/>
</dbReference>
<proteinExistence type="predicted"/>
<dbReference type="Proteomes" id="UP001159363">
    <property type="component" value="Chromosome 5"/>
</dbReference>
<name>A0ABQ9HCU3_9NEOP</name>
<accession>A0ABQ9HCU3</accession>
<organism evidence="2 3">
    <name type="scientific">Dryococelus australis</name>
    <dbReference type="NCBI Taxonomy" id="614101"/>
    <lineage>
        <taxon>Eukaryota</taxon>
        <taxon>Metazoa</taxon>
        <taxon>Ecdysozoa</taxon>
        <taxon>Arthropoda</taxon>
        <taxon>Hexapoda</taxon>
        <taxon>Insecta</taxon>
        <taxon>Pterygota</taxon>
        <taxon>Neoptera</taxon>
        <taxon>Polyneoptera</taxon>
        <taxon>Phasmatodea</taxon>
        <taxon>Verophasmatodea</taxon>
        <taxon>Anareolatae</taxon>
        <taxon>Phasmatidae</taxon>
        <taxon>Eurycanthinae</taxon>
        <taxon>Dryococelus</taxon>
    </lineage>
</organism>
<evidence type="ECO:0000313" key="3">
    <source>
        <dbReference type="Proteomes" id="UP001159363"/>
    </source>
</evidence>
<feature type="region of interest" description="Disordered" evidence="1">
    <location>
        <begin position="63"/>
        <end position="99"/>
    </location>
</feature>
<sequence>MNMEKRERRRNQQHALAKQKTVKGTHKFLAIIPMSEAQMEAKLYSLSSEKAIEEPAIPDGLSTAKARYSGCENLQPSDKSSTKNSNRKRIILTEKDHPI</sequence>
<feature type="region of interest" description="Disordered" evidence="1">
    <location>
        <begin position="1"/>
        <end position="21"/>
    </location>
</feature>
<evidence type="ECO:0000256" key="1">
    <source>
        <dbReference type="SAM" id="MobiDB-lite"/>
    </source>
</evidence>
<feature type="compositionally biased region" description="Polar residues" evidence="1">
    <location>
        <begin position="72"/>
        <end position="84"/>
    </location>
</feature>